<dbReference type="InterPro" id="IPR000537">
    <property type="entry name" value="UbiA_prenyltransferase"/>
</dbReference>
<keyword evidence="3" id="KW-1133">Transmembrane helix</keyword>
<evidence type="ECO:0000256" key="4">
    <source>
        <dbReference type="ARBA" id="ARBA00023136"/>
    </source>
</evidence>
<keyword evidence="6" id="KW-1185">Reference proteome</keyword>
<dbReference type="InterPro" id="IPR044878">
    <property type="entry name" value="UbiA_sf"/>
</dbReference>
<dbReference type="Proteomes" id="UP000571817">
    <property type="component" value="Unassembled WGS sequence"/>
</dbReference>
<dbReference type="Pfam" id="PF01040">
    <property type="entry name" value="UbiA"/>
    <property type="match status" value="1"/>
</dbReference>
<accession>A0A853DIJ7</accession>
<keyword evidence="5" id="KW-0808">Transferase</keyword>
<gene>
    <name evidence="5" type="ORF">HNR15_002816</name>
</gene>
<name>A0A853DIJ7_9MICO</name>
<evidence type="ECO:0000256" key="3">
    <source>
        <dbReference type="ARBA" id="ARBA00022989"/>
    </source>
</evidence>
<dbReference type="Gene3D" id="1.10.357.140">
    <property type="entry name" value="UbiA prenyltransferase"/>
    <property type="match status" value="1"/>
</dbReference>
<evidence type="ECO:0000256" key="1">
    <source>
        <dbReference type="ARBA" id="ARBA00004141"/>
    </source>
</evidence>
<dbReference type="AlphaFoldDB" id="A0A853DIJ7"/>
<keyword evidence="4" id="KW-0472">Membrane</keyword>
<evidence type="ECO:0000256" key="2">
    <source>
        <dbReference type="ARBA" id="ARBA00022692"/>
    </source>
</evidence>
<organism evidence="5 6">
    <name type="scientific">Allobranchiibius huperziae</name>
    <dbReference type="NCBI Taxonomy" id="1874116"/>
    <lineage>
        <taxon>Bacteria</taxon>
        <taxon>Bacillati</taxon>
        <taxon>Actinomycetota</taxon>
        <taxon>Actinomycetes</taxon>
        <taxon>Micrococcales</taxon>
        <taxon>Dermacoccaceae</taxon>
        <taxon>Allobranchiibius</taxon>
    </lineage>
</organism>
<evidence type="ECO:0000313" key="6">
    <source>
        <dbReference type="Proteomes" id="UP000571817"/>
    </source>
</evidence>
<comment type="caution">
    <text evidence="5">The sequence shown here is derived from an EMBL/GenBank/DDBJ whole genome shotgun (WGS) entry which is preliminary data.</text>
</comment>
<dbReference type="GO" id="GO:0016020">
    <property type="term" value="C:membrane"/>
    <property type="evidence" value="ECO:0007669"/>
    <property type="project" value="UniProtKB-SubCell"/>
</dbReference>
<dbReference type="GO" id="GO:0016765">
    <property type="term" value="F:transferase activity, transferring alkyl or aryl (other than methyl) groups"/>
    <property type="evidence" value="ECO:0007669"/>
    <property type="project" value="InterPro"/>
</dbReference>
<reference evidence="5 6" key="1">
    <citation type="submission" date="2020-07" db="EMBL/GenBank/DDBJ databases">
        <title>Sequencing the genomes of 1000 actinobacteria strains.</title>
        <authorList>
            <person name="Klenk H.-P."/>
        </authorList>
    </citation>
    <scope>NUCLEOTIDE SEQUENCE [LARGE SCALE GENOMIC DNA]</scope>
    <source>
        <strain evidence="5 6">DSM 29531</strain>
    </source>
</reference>
<keyword evidence="2" id="KW-0812">Transmembrane</keyword>
<dbReference type="EMBL" id="JACCFW010000001">
    <property type="protein sequence ID" value="NYJ75853.1"/>
    <property type="molecule type" value="Genomic_DNA"/>
</dbReference>
<dbReference type="RefSeq" id="WP_179482827.1">
    <property type="nucleotide sequence ID" value="NZ_JACCFW010000001.1"/>
</dbReference>
<sequence length="277" mass="27584">MAVRSRVTPPDTVLPLLRAAHLGPGLAVTTLTALLGSSARLRPREIAASTAAVFLGQLSIGWGNDLVDAARDRAVARADKPLATGEVGAPVVAGALATALLGCVAASASLGRRSALTHLALGVGPAHAYNLGLKSTAWSWAPYAVAFGALPSVVSQAGGDRRRSPAWITAPAAALGVCAHILNALPDLAQDDATGVHGLPHRLGAERGRQLATGLLGLASVAIVLGPNATPSPVAWSALAANGALGAVALRGTGRTPFRAAVAIALIDAGLLVSGAR</sequence>
<protein>
    <submittedName>
        <fullName evidence="5">4-hydroxybenzoate polyprenyltransferase</fullName>
    </submittedName>
</protein>
<evidence type="ECO:0000313" key="5">
    <source>
        <dbReference type="EMBL" id="NYJ75853.1"/>
    </source>
</evidence>
<proteinExistence type="predicted"/>
<comment type="subcellular location">
    <subcellularLocation>
        <location evidence="1">Membrane</location>
        <topology evidence="1">Multi-pass membrane protein</topology>
    </subcellularLocation>
</comment>